<evidence type="ECO:0000313" key="2">
    <source>
        <dbReference type="Proteomes" id="UP000316852"/>
    </source>
</evidence>
<dbReference type="Proteomes" id="UP000316852">
    <property type="component" value="Unassembled WGS sequence"/>
</dbReference>
<dbReference type="EMBL" id="VBOW01000086">
    <property type="protein sequence ID" value="TMQ56641.1"/>
    <property type="molecule type" value="Genomic_DNA"/>
</dbReference>
<evidence type="ECO:0000313" key="1">
    <source>
        <dbReference type="EMBL" id="TMQ56641.1"/>
    </source>
</evidence>
<comment type="caution">
    <text evidence="1">The sequence shown here is derived from an EMBL/GenBank/DDBJ whole genome shotgun (WGS) entry which is preliminary data.</text>
</comment>
<proteinExistence type="predicted"/>
<gene>
    <name evidence="1" type="ORF">E6K76_12345</name>
</gene>
<protein>
    <submittedName>
        <fullName evidence="1">Uncharacterized protein</fullName>
    </submittedName>
</protein>
<name>A0A538SZ37_UNCEI</name>
<reference evidence="1 2" key="1">
    <citation type="journal article" date="2019" name="Nat. Microbiol.">
        <title>Mediterranean grassland soil C-N compound turnover is dependent on rainfall and depth, and is mediated by genomically divergent microorganisms.</title>
        <authorList>
            <person name="Diamond S."/>
            <person name="Andeer P.F."/>
            <person name="Li Z."/>
            <person name="Crits-Christoph A."/>
            <person name="Burstein D."/>
            <person name="Anantharaman K."/>
            <person name="Lane K.R."/>
            <person name="Thomas B.C."/>
            <person name="Pan C."/>
            <person name="Northen T.R."/>
            <person name="Banfield J.F."/>
        </authorList>
    </citation>
    <scope>NUCLEOTIDE SEQUENCE [LARGE SCALE GENOMIC DNA]</scope>
    <source>
        <strain evidence="1">WS_6</strain>
    </source>
</reference>
<sequence>MNRAGKLRRPDDGERRANAYERVLYLTDLTIQAHVRRALRRELLRWRDLAARLFLEPEAQPLAHAAAFRALLQLTPEASRQIPYVLGDQGD</sequence>
<organism evidence="1 2">
    <name type="scientific">Eiseniibacteriota bacterium</name>
    <dbReference type="NCBI Taxonomy" id="2212470"/>
    <lineage>
        <taxon>Bacteria</taxon>
        <taxon>Candidatus Eiseniibacteriota</taxon>
    </lineage>
</organism>
<accession>A0A538SZ37</accession>
<dbReference type="AlphaFoldDB" id="A0A538SZ37"/>